<feature type="compositionally biased region" description="Low complexity" evidence="1">
    <location>
        <begin position="34"/>
        <end position="53"/>
    </location>
</feature>
<feature type="non-terminal residue" evidence="2">
    <location>
        <position position="105"/>
    </location>
</feature>
<dbReference type="AlphaFoldDB" id="A0A9P6NTX0"/>
<feature type="compositionally biased region" description="Polar residues" evidence="1">
    <location>
        <begin position="72"/>
        <end position="84"/>
    </location>
</feature>
<dbReference type="EMBL" id="MU167212">
    <property type="protein sequence ID" value="KAG0151557.1"/>
    <property type="molecule type" value="Genomic_DNA"/>
</dbReference>
<gene>
    <name evidence="2" type="ORF">CROQUDRAFT_650964</name>
</gene>
<feature type="non-terminal residue" evidence="2">
    <location>
        <position position="1"/>
    </location>
</feature>
<feature type="region of interest" description="Disordered" evidence="1">
    <location>
        <begin position="22"/>
        <end position="56"/>
    </location>
</feature>
<accession>A0A9P6NTX0</accession>
<name>A0A9P6NTX0_9BASI</name>
<evidence type="ECO:0000313" key="3">
    <source>
        <dbReference type="Proteomes" id="UP000886653"/>
    </source>
</evidence>
<proteinExistence type="predicted"/>
<protein>
    <submittedName>
        <fullName evidence="2">Uncharacterized protein</fullName>
    </submittedName>
</protein>
<comment type="caution">
    <text evidence="2">The sequence shown here is derived from an EMBL/GenBank/DDBJ whole genome shotgun (WGS) entry which is preliminary data.</text>
</comment>
<sequence>LSSRLDSESVRRSFGGVLIGTRRRLIPSPTTHLRSPSKGTSTGRTRSSPSLGSVFTPPVRLVQSVRNRPVSSSLIAHPIQSVQSLRPLDSPRTPHCSSGPEYSLC</sequence>
<organism evidence="2 3">
    <name type="scientific">Cronartium quercuum f. sp. fusiforme G11</name>
    <dbReference type="NCBI Taxonomy" id="708437"/>
    <lineage>
        <taxon>Eukaryota</taxon>
        <taxon>Fungi</taxon>
        <taxon>Dikarya</taxon>
        <taxon>Basidiomycota</taxon>
        <taxon>Pucciniomycotina</taxon>
        <taxon>Pucciniomycetes</taxon>
        <taxon>Pucciniales</taxon>
        <taxon>Coleosporiaceae</taxon>
        <taxon>Cronartium</taxon>
    </lineage>
</organism>
<evidence type="ECO:0000313" key="2">
    <source>
        <dbReference type="EMBL" id="KAG0151557.1"/>
    </source>
</evidence>
<keyword evidence="3" id="KW-1185">Reference proteome</keyword>
<evidence type="ECO:0000256" key="1">
    <source>
        <dbReference type="SAM" id="MobiDB-lite"/>
    </source>
</evidence>
<feature type="region of interest" description="Disordered" evidence="1">
    <location>
        <begin position="72"/>
        <end position="105"/>
    </location>
</feature>
<reference evidence="2" key="1">
    <citation type="submission" date="2013-11" db="EMBL/GenBank/DDBJ databases">
        <title>Genome sequence of the fusiform rust pathogen reveals effectors for host alternation and coevolution with pine.</title>
        <authorList>
            <consortium name="DOE Joint Genome Institute"/>
            <person name="Smith K."/>
            <person name="Pendleton A."/>
            <person name="Kubisiak T."/>
            <person name="Anderson C."/>
            <person name="Salamov A."/>
            <person name="Aerts A."/>
            <person name="Riley R."/>
            <person name="Clum A."/>
            <person name="Lindquist E."/>
            <person name="Ence D."/>
            <person name="Campbell M."/>
            <person name="Kronenberg Z."/>
            <person name="Feau N."/>
            <person name="Dhillon B."/>
            <person name="Hamelin R."/>
            <person name="Burleigh J."/>
            <person name="Smith J."/>
            <person name="Yandell M."/>
            <person name="Nelson C."/>
            <person name="Grigoriev I."/>
            <person name="Davis J."/>
        </authorList>
    </citation>
    <scope>NUCLEOTIDE SEQUENCE</scope>
    <source>
        <strain evidence="2">G11</strain>
    </source>
</reference>
<dbReference type="Proteomes" id="UP000886653">
    <property type="component" value="Unassembled WGS sequence"/>
</dbReference>